<evidence type="ECO:0000256" key="1">
    <source>
        <dbReference type="ARBA" id="ARBA00004127"/>
    </source>
</evidence>
<comment type="subunit">
    <text evidence="5">NDH-1 is composed of 14 different subunits. Subunits NuoA, H, J, K, L, M, N constitute the membrane sector of the complex.</text>
</comment>
<feature type="transmembrane region" description="Helical" evidence="5">
    <location>
        <begin position="20"/>
        <end position="40"/>
    </location>
</feature>
<comment type="subcellular location">
    <subcellularLocation>
        <location evidence="5">Cell membrane</location>
        <topology evidence="5">Multi-pass membrane protein</topology>
    </subcellularLocation>
    <subcellularLocation>
        <location evidence="1">Endomembrane system</location>
        <topology evidence="1">Multi-pass membrane protein</topology>
    </subcellularLocation>
    <subcellularLocation>
        <location evidence="6">Membrane</location>
        <topology evidence="6">Multi-pass membrane protein</topology>
    </subcellularLocation>
</comment>
<feature type="transmembrane region" description="Helical" evidence="5">
    <location>
        <begin position="92"/>
        <end position="112"/>
    </location>
</feature>
<dbReference type="NCBIfam" id="TIGR01770">
    <property type="entry name" value="NDH_I_N"/>
    <property type="match status" value="1"/>
</dbReference>
<dbReference type="GO" id="GO:0042773">
    <property type="term" value="P:ATP synthesis coupled electron transport"/>
    <property type="evidence" value="ECO:0007669"/>
    <property type="project" value="InterPro"/>
</dbReference>
<feature type="transmembrane region" description="Helical" evidence="5">
    <location>
        <begin position="423"/>
        <end position="444"/>
    </location>
</feature>
<comment type="function">
    <text evidence="5">NDH-1 shuttles electrons from NADH, via FMN and iron-sulfur (Fe-S) centers, to quinones in the respiratory chain. The immediate electron acceptor for the enzyme in this species is believed to be a menaquinone. Couples the redox reaction to proton translocation (for every two electrons transferred, four hydrogen ions are translocated across the cytoplasmic membrane), and thus conserves the redox energy in a proton gradient.</text>
</comment>
<comment type="catalytic activity">
    <reaction evidence="5">
        <text>a quinone + NADH + 5 H(+)(in) = a quinol + NAD(+) + 4 H(+)(out)</text>
        <dbReference type="Rhea" id="RHEA:57888"/>
        <dbReference type="ChEBI" id="CHEBI:15378"/>
        <dbReference type="ChEBI" id="CHEBI:24646"/>
        <dbReference type="ChEBI" id="CHEBI:57540"/>
        <dbReference type="ChEBI" id="CHEBI:57945"/>
        <dbReference type="ChEBI" id="CHEBI:132124"/>
    </reaction>
</comment>
<keyword evidence="8" id="KW-0560">Oxidoreductase</keyword>
<keyword evidence="9" id="KW-1185">Reference proteome</keyword>
<keyword evidence="5" id="KW-0874">Quinone</keyword>
<dbReference type="InterPro" id="IPR010096">
    <property type="entry name" value="NADH-Q_OxRdtase_suN/2"/>
</dbReference>
<dbReference type="RefSeq" id="WP_052604348.1">
    <property type="nucleotide sequence ID" value="NZ_JXYS01000012.1"/>
</dbReference>
<dbReference type="EC" id="7.1.1.-" evidence="5"/>
<keyword evidence="2 5" id="KW-0812">Transmembrane</keyword>
<feature type="transmembrane region" description="Helical" evidence="5">
    <location>
        <begin position="319"/>
        <end position="341"/>
    </location>
</feature>
<feature type="transmembrane region" description="Helical" evidence="5">
    <location>
        <begin position="52"/>
        <end position="72"/>
    </location>
</feature>
<keyword evidence="5" id="KW-0520">NAD</keyword>
<proteinExistence type="inferred from homology"/>
<dbReference type="Pfam" id="PF00361">
    <property type="entry name" value="Proton_antipo_M"/>
    <property type="match status" value="1"/>
</dbReference>
<dbReference type="OrthoDB" id="9811718at2"/>
<feature type="transmembrane region" description="Helical" evidence="5">
    <location>
        <begin position="293"/>
        <end position="312"/>
    </location>
</feature>
<keyword evidence="3 5" id="KW-1133">Transmembrane helix</keyword>
<reference evidence="8 9" key="1">
    <citation type="submission" date="2015-01" db="EMBL/GenBank/DDBJ databases">
        <title>Draft genome of the acidophilic iron oxidizer Acidithrix ferrooxidans strain Py-F3.</title>
        <authorList>
            <person name="Poehlein A."/>
            <person name="Eisen S."/>
            <person name="Schloemann M."/>
            <person name="Johnson B.D."/>
            <person name="Daniel R."/>
            <person name="Muehling M."/>
        </authorList>
    </citation>
    <scope>NUCLEOTIDE SEQUENCE [LARGE SCALE GENOMIC DNA]</scope>
    <source>
        <strain evidence="8 9">Py-F3</strain>
    </source>
</reference>
<feature type="transmembrane region" description="Helical" evidence="5">
    <location>
        <begin position="222"/>
        <end position="248"/>
    </location>
</feature>
<keyword evidence="5" id="KW-1003">Cell membrane</keyword>
<dbReference type="GO" id="GO:0005886">
    <property type="term" value="C:plasma membrane"/>
    <property type="evidence" value="ECO:0007669"/>
    <property type="project" value="UniProtKB-SubCell"/>
</dbReference>
<comment type="similarity">
    <text evidence="5">Belongs to the complex I subunit 2 family.</text>
</comment>
<dbReference type="PATRIC" id="fig|1280514.3.peg.752"/>
<name>A0A0D8HNB3_9ACTN</name>
<dbReference type="Proteomes" id="UP000032360">
    <property type="component" value="Unassembled WGS sequence"/>
</dbReference>
<evidence type="ECO:0000256" key="6">
    <source>
        <dbReference type="RuleBase" id="RU000320"/>
    </source>
</evidence>
<evidence type="ECO:0000313" key="9">
    <source>
        <dbReference type="Proteomes" id="UP000032360"/>
    </source>
</evidence>
<organism evidence="8 9">
    <name type="scientific">Acidithrix ferrooxidans</name>
    <dbReference type="NCBI Taxonomy" id="1280514"/>
    <lineage>
        <taxon>Bacteria</taxon>
        <taxon>Bacillati</taxon>
        <taxon>Actinomycetota</taxon>
        <taxon>Acidimicrobiia</taxon>
        <taxon>Acidimicrobiales</taxon>
        <taxon>Acidimicrobiaceae</taxon>
        <taxon>Acidithrix</taxon>
    </lineage>
</organism>
<evidence type="ECO:0000256" key="2">
    <source>
        <dbReference type="ARBA" id="ARBA00022692"/>
    </source>
</evidence>
<feature type="transmembrane region" description="Helical" evidence="5">
    <location>
        <begin position="124"/>
        <end position="141"/>
    </location>
</feature>
<dbReference type="STRING" id="1280514.AXFE_05630"/>
<accession>A0A0D8HNB3</accession>
<feature type="transmembrane region" description="Helical" evidence="5">
    <location>
        <begin position="260"/>
        <end position="281"/>
    </location>
</feature>
<keyword evidence="5" id="KW-1278">Translocase</keyword>
<feature type="domain" description="NADH:quinone oxidoreductase/Mrp antiporter transmembrane" evidence="7">
    <location>
        <begin position="143"/>
        <end position="438"/>
    </location>
</feature>
<protein>
    <recommendedName>
        <fullName evidence="5">NADH-quinone oxidoreductase subunit N</fullName>
        <ecNumber evidence="5">7.1.1.-</ecNumber>
    </recommendedName>
    <alternativeName>
        <fullName evidence="5">NADH dehydrogenase I subunit N</fullName>
    </alternativeName>
    <alternativeName>
        <fullName evidence="5">NDH-1 subunit N</fullName>
    </alternativeName>
</protein>
<evidence type="ECO:0000259" key="7">
    <source>
        <dbReference type="Pfam" id="PF00361"/>
    </source>
</evidence>
<evidence type="ECO:0000313" key="8">
    <source>
        <dbReference type="EMBL" id="KJF18611.1"/>
    </source>
</evidence>
<feature type="transmembrane region" description="Helical" evidence="5">
    <location>
        <begin position="388"/>
        <end position="411"/>
    </location>
</feature>
<keyword evidence="4 5" id="KW-0472">Membrane</keyword>
<evidence type="ECO:0000256" key="4">
    <source>
        <dbReference type="ARBA" id="ARBA00023136"/>
    </source>
</evidence>
<dbReference type="GO" id="GO:0050136">
    <property type="term" value="F:NADH dehydrogenase (quinone) (non-electrogenic) activity"/>
    <property type="evidence" value="ECO:0007669"/>
    <property type="project" value="UniProtKB-UniRule"/>
</dbReference>
<feature type="transmembrane region" description="Helical" evidence="5">
    <location>
        <begin position="178"/>
        <end position="202"/>
    </location>
</feature>
<dbReference type="GO" id="GO:0008137">
    <property type="term" value="F:NADH dehydrogenase (ubiquinone) activity"/>
    <property type="evidence" value="ECO:0007669"/>
    <property type="project" value="InterPro"/>
</dbReference>
<sequence>MNSILGLISTGPKIVFPSISYKAIGPEIILIVGALVIMLISSLAPSLKRTKAIGAMAFAVTAIALIDSIVLWSNFVSHGASRAIASSIVLDGFAIFLMITISSAALLSVLAGEAYLSRSRIGRVEYHCLLLLSSAGAILLASAGDLIVVFLGLEILSIALYVMAAFEKRNQLSGEAGLKYFILGGFSSAIFLYGIALTYGATGTTNIQKIASFLATNTVTSNGVLLAGIALLIVGLGFKVAAVPFHLWTPDVYQGAPAAASGYMAAVAKAAGFAGLLRILITAFPTQRLDWQPIIWGLAALTLVVGAILAIVQSDIKRMLAYSSINHAGFVLLGVAAGTAGGVSGSLYYLIAYTFMVIGTFAIVNVFEDSDTGVVPIERLRGLARTNPALALFMAVLLVAQAGAPLTTGLLAKFSVIAATVKAHSYILAVIAMLSAVIATFFYLRVVAVMYSKVPQDKVSESPIDDEEVLVFASGGDGDLGSFDRPEGDLAVLAPAKVAVARSLRISTEAKIVVGISILFTVGFGIFPNPLVHMADLAKLLF</sequence>
<comment type="caution">
    <text evidence="8">The sequence shown here is derived from an EMBL/GenBank/DDBJ whole genome shotgun (WGS) entry which is preliminary data.</text>
</comment>
<evidence type="ECO:0000256" key="5">
    <source>
        <dbReference type="HAMAP-Rule" id="MF_00445"/>
    </source>
</evidence>
<dbReference type="GO" id="GO:0012505">
    <property type="term" value="C:endomembrane system"/>
    <property type="evidence" value="ECO:0007669"/>
    <property type="project" value="UniProtKB-SubCell"/>
</dbReference>
<keyword evidence="5" id="KW-0813">Transport</keyword>
<dbReference type="GO" id="GO:0048038">
    <property type="term" value="F:quinone binding"/>
    <property type="evidence" value="ECO:0007669"/>
    <property type="project" value="UniProtKB-KW"/>
</dbReference>
<evidence type="ECO:0000256" key="3">
    <source>
        <dbReference type="ARBA" id="ARBA00022989"/>
    </source>
</evidence>
<dbReference type="PANTHER" id="PTHR22773">
    <property type="entry name" value="NADH DEHYDROGENASE"/>
    <property type="match status" value="1"/>
</dbReference>
<dbReference type="EMBL" id="JXYS01000012">
    <property type="protein sequence ID" value="KJF18611.1"/>
    <property type="molecule type" value="Genomic_DNA"/>
</dbReference>
<dbReference type="InterPro" id="IPR001750">
    <property type="entry name" value="ND/Mrp_TM"/>
</dbReference>
<gene>
    <name evidence="5 8" type="primary">nuoN</name>
    <name evidence="8" type="ORF">AXFE_05630</name>
</gene>
<dbReference type="HAMAP" id="MF_00445">
    <property type="entry name" value="NDH1_NuoN_1"/>
    <property type="match status" value="1"/>
</dbReference>
<dbReference type="AlphaFoldDB" id="A0A0D8HNB3"/>
<feature type="transmembrane region" description="Helical" evidence="5">
    <location>
        <begin position="512"/>
        <end position="532"/>
    </location>
</feature>